<dbReference type="InterPro" id="IPR023227">
    <property type="entry name" value="SAM_OH_AdoTrfase_C_sf"/>
</dbReference>
<dbReference type="PANTHER" id="PTHR35092">
    <property type="entry name" value="CHLORINASE MJ1651"/>
    <property type="match status" value="1"/>
</dbReference>
<comment type="similarity">
    <text evidence="2">Belongs to the SAM hydrolase / SAM-dependent halogenase family.</text>
</comment>
<gene>
    <name evidence="5" type="ORF">UFOPK3417_00311</name>
</gene>
<dbReference type="AlphaFoldDB" id="A0A6J7CXH1"/>
<feature type="domain" description="S-adenosyl-l-methionine hydroxide adenosyltransferase N-terminal" evidence="3">
    <location>
        <begin position="15"/>
        <end position="162"/>
    </location>
</feature>
<dbReference type="Pfam" id="PF01887">
    <property type="entry name" value="SAM_HAT_N"/>
    <property type="match status" value="1"/>
</dbReference>
<evidence type="ECO:0000256" key="1">
    <source>
        <dbReference type="ARBA" id="ARBA00022691"/>
    </source>
</evidence>
<feature type="domain" description="S-adenosyl-l-methionine hydroxide adenosyltransferase C-terminal" evidence="4">
    <location>
        <begin position="188"/>
        <end position="269"/>
    </location>
</feature>
<protein>
    <submittedName>
        <fullName evidence="5">Unannotated protein</fullName>
    </submittedName>
</protein>
<reference evidence="5" key="1">
    <citation type="submission" date="2020-05" db="EMBL/GenBank/DDBJ databases">
        <authorList>
            <person name="Chiriac C."/>
            <person name="Salcher M."/>
            <person name="Ghai R."/>
            <person name="Kavagutti S V."/>
        </authorList>
    </citation>
    <scope>NUCLEOTIDE SEQUENCE</scope>
</reference>
<dbReference type="EMBL" id="CAFBLR010000016">
    <property type="protein sequence ID" value="CAB4862666.1"/>
    <property type="molecule type" value="Genomic_DNA"/>
</dbReference>
<dbReference type="SUPFAM" id="SSF101852">
    <property type="entry name" value="Bacterial fluorinating enzyme, C-terminal domain"/>
    <property type="match status" value="1"/>
</dbReference>
<name>A0A6J7CXH1_9ZZZZ</name>
<accession>A0A6J7CXH1</accession>
<evidence type="ECO:0000259" key="4">
    <source>
        <dbReference type="Pfam" id="PF20257"/>
    </source>
</evidence>
<dbReference type="InterPro" id="IPR046469">
    <property type="entry name" value="SAM_HAT_N"/>
</dbReference>
<evidence type="ECO:0000313" key="5">
    <source>
        <dbReference type="EMBL" id="CAB4862666.1"/>
    </source>
</evidence>
<keyword evidence="1" id="KW-0949">S-adenosyl-L-methionine</keyword>
<dbReference type="Gene3D" id="2.40.30.90">
    <property type="entry name" value="Bacterial fluorinating enzyme like"/>
    <property type="match status" value="1"/>
</dbReference>
<dbReference type="PIRSF" id="PIRSF006779">
    <property type="entry name" value="UCP006779"/>
    <property type="match status" value="1"/>
</dbReference>
<evidence type="ECO:0000259" key="3">
    <source>
        <dbReference type="Pfam" id="PF01887"/>
    </source>
</evidence>
<dbReference type="InterPro" id="IPR002747">
    <property type="entry name" value="SAM_OH_AdoTrfase"/>
</dbReference>
<evidence type="ECO:0000256" key="2">
    <source>
        <dbReference type="ARBA" id="ARBA00024035"/>
    </source>
</evidence>
<dbReference type="Gene3D" id="3.40.50.10790">
    <property type="entry name" value="S-adenosyl-l-methionine hydroxide adenosyltransferase, N-terminal"/>
    <property type="match status" value="1"/>
</dbReference>
<proteinExistence type="inferred from homology"/>
<dbReference type="Pfam" id="PF20257">
    <property type="entry name" value="SAM_HAT_C"/>
    <property type="match status" value="1"/>
</dbReference>
<organism evidence="5">
    <name type="scientific">freshwater metagenome</name>
    <dbReference type="NCBI Taxonomy" id="449393"/>
    <lineage>
        <taxon>unclassified sequences</taxon>
        <taxon>metagenomes</taxon>
        <taxon>ecological metagenomes</taxon>
    </lineage>
</organism>
<sequence>MNDDLQEPGRPYDTVSFLSDYGTSDEFVGLVKAVIRDLAPHVSVIDLTHDIAPFDVRAGSLALARSIPYLPTGIVLAVVDPGVGTSRRAIAIEVAGGSGVIIGPDNGLLAPAVALAGGAERAVVLDDTQWHLDAPGATFAGRDVFAPVVAHLCNGVPLERLGTAIDAALLLPGMVPVPRDEDGGLACEVTWVDRYGNCQLNVGPDDVAAWGDRIRVTIGGIPRSAPVVATFADAGGGIALVVDSYGMLALCVDRQSAALDLGIGEGTAVHLSALEGNEGTSTPVTLSPRS</sequence>
<dbReference type="SUPFAM" id="SSF102522">
    <property type="entry name" value="Bacterial fluorinating enzyme, N-terminal domain"/>
    <property type="match status" value="1"/>
</dbReference>
<dbReference type="InterPro" id="IPR046470">
    <property type="entry name" value="SAM_HAT_C"/>
</dbReference>
<dbReference type="InterPro" id="IPR023228">
    <property type="entry name" value="SAM_OH_AdoTrfase_N_sf"/>
</dbReference>
<dbReference type="PANTHER" id="PTHR35092:SF1">
    <property type="entry name" value="CHLORINASE MJ1651"/>
    <property type="match status" value="1"/>
</dbReference>